<evidence type="ECO:0000313" key="1">
    <source>
        <dbReference type="EMBL" id="GAA0159067.1"/>
    </source>
</evidence>
<dbReference type="EMBL" id="BAABME010003514">
    <property type="protein sequence ID" value="GAA0159067.1"/>
    <property type="molecule type" value="Genomic_DNA"/>
</dbReference>
<name>A0AAV3Q4P5_LITER</name>
<evidence type="ECO:0000313" key="2">
    <source>
        <dbReference type="Proteomes" id="UP001454036"/>
    </source>
</evidence>
<dbReference type="AlphaFoldDB" id="A0AAV3Q4P5"/>
<reference evidence="1 2" key="1">
    <citation type="submission" date="2024-01" db="EMBL/GenBank/DDBJ databases">
        <title>The complete chloroplast genome sequence of Lithospermum erythrorhizon: insights into the phylogenetic relationship among Boraginaceae species and the maternal lineages of purple gromwells.</title>
        <authorList>
            <person name="Okada T."/>
            <person name="Watanabe K."/>
        </authorList>
    </citation>
    <scope>NUCLEOTIDE SEQUENCE [LARGE SCALE GENOMIC DNA]</scope>
</reference>
<comment type="caution">
    <text evidence="1">The sequence shown here is derived from an EMBL/GenBank/DDBJ whole genome shotgun (WGS) entry which is preliminary data.</text>
</comment>
<dbReference type="InterPro" id="IPR036691">
    <property type="entry name" value="Endo/exonu/phosph_ase_sf"/>
</dbReference>
<dbReference type="Proteomes" id="UP001454036">
    <property type="component" value="Unassembled WGS sequence"/>
</dbReference>
<dbReference type="Gene3D" id="3.60.10.10">
    <property type="entry name" value="Endonuclease/exonuclease/phosphatase"/>
    <property type="match status" value="1"/>
</dbReference>
<dbReference type="PANTHER" id="PTHR33710:SF62">
    <property type="entry name" value="DUF4283 DOMAIN PROTEIN"/>
    <property type="match status" value="1"/>
</dbReference>
<dbReference type="PANTHER" id="PTHR33710">
    <property type="entry name" value="BNAC02G09200D PROTEIN"/>
    <property type="match status" value="1"/>
</dbReference>
<keyword evidence="2" id="KW-1185">Reference proteome</keyword>
<protein>
    <submittedName>
        <fullName evidence="1">Uncharacterized protein</fullName>
    </submittedName>
</protein>
<organism evidence="1 2">
    <name type="scientific">Lithospermum erythrorhizon</name>
    <name type="common">Purple gromwell</name>
    <name type="synonym">Lithospermum officinale var. erythrorhizon</name>
    <dbReference type="NCBI Taxonomy" id="34254"/>
    <lineage>
        <taxon>Eukaryota</taxon>
        <taxon>Viridiplantae</taxon>
        <taxon>Streptophyta</taxon>
        <taxon>Embryophyta</taxon>
        <taxon>Tracheophyta</taxon>
        <taxon>Spermatophyta</taxon>
        <taxon>Magnoliopsida</taxon>
        <taxon>eudicotyledons</taxon>
        <taxon>Gunneridae</taxon>
        <taxon>Pentapetalae</taxon>
        <taxon>asterids</taxon>
        <taxon>lamiids</taxon>
        <taxon>Boraginales</taxon>
        <taxon>Boraginaceae</taxon>
        <taxon>Boraginoideae</taxon>
        <taxon>Lithospermeae</taxon>
        <taxon>Lithospermum</taxon>
    </lineage>
</organism>
<gene>
    <name evidence="1" type="ORF">LIER_15939</name>
</gene>
<sequence>MDNFRQVVEDCGIVNIGYLEFPFTWCNNFISPHSTRARLDRALSGKDWKDCYPDSWVHHLSTNTSDHLPLHLILGTKSQILSKATRRFHFEQGWFLYNESKLVV</sequence>
<dbReference type="SUPFAM" id="SSF56219">
    <property type="entry name" value="DNase I-like"/>
    <property type="match status" value="1"/>
</dbReference>
<proteinExistence type="predicted"/>
<accession>A0AAV3Q4P5</accession>